<dbReference type="RefSeq" id="XP_024744514.1">
    <property type="nucleotide sequence ID" value="XM_024879009.1"/>
</dbReference>
<organism evidence="1 2">
    <name type="scientific">Hyaloscypha bicolor E</name>
    <dbReference type="NCBI Taxonomy" id="1095630"/>
    <lineage>
        <taxon>Eukaryota</taxon>
        <taxon>Fungi</taxon>
        <taxon>Dikarya</taxon>
        <taxon>Ascomycota</taxon>
        <taxon>Pezizomycotina</taxon>
        <taxon>Leotiomycetes</taxon>
        <taxon>Helotiales</taxon>
        <taxon>Hyaloscyphaceae</taxon>
        <taxon>Hyaloscypha</taxon>
        <taxon>Hyaloscypha bicolor</taxon>
    </lineage>
</organism>
<proteinExistence type="predicted"/>
<dbReference type="AlphaFoldDB" id="A0A2J6TX55"/>
<dbReference type="Proteomes" id="UP000235371">
    <property type="component" value="Unassembled WGS sequence"/>
</dbReference>
<accession>A0A2J6TX55</accession>
<evidence type="ECO:0000313" key="1">
    <source>
        <dbReference type="EMBL" id="PMD67610.1"/>
    </source>
</evidence>
<name>A0A2J6TX55_9HELO</name>
<sequence length="89" mass="9654">MTKLARVGVFAGAGDAEAVWAGSCDASAVLRKCCGRSFTFLLISEQFGISSLASGRLLPFMEKFLPEHLQKMKLGNSRKHQAGDYLSFP</sequence>
<protein>
    <submittedName>
        <fullName evidence="1">Uncharacterized protein</fullName>
    </submittedName>
</protein>
<evidence type="ECO:0000313" key="2">
    <source>
        <dbReference type="Proteomes" id="UP000235371"/>
    </source>
</evidence>
<keyword evidence="2" id="KW-1185">Reference proteome</keyword>
<dbReference type="InParanoid" id="A0A2J6TX55"/>
<dbReference type="GeneID" id="36587086"/>
<gene>
    <name evidence="1" type="ORF">K444DRAFT_606522</name>
</gene>
<dbReference type="EMBL" id="KZ613740">
    <property type="protein sequence ID" value="PMD67610.1"/>
    <property type="molecule type" value="Genomic_DNA"/>
</dbReference>
<reference evidence="1 2" key="1">
    <citation type="submission" date="2016-04" db="EMBL/GenBank/DDBJ databases">
        <title>A degradative enzymes factory behind the ericoid mycorrhizal symbiosis.</title>
        <authorList>
            <consortium name="DOE Joint Genome Institute"/>
            <person name="Martino E."/>
            <person name="Morin E."/>
            <person name="Grelet G."/>
            <person name="Kuo A."/>
            <person name="Kohler A."/>
            <person name="Daghino S."/>
            <person name="Barry K."/>
            <person name="Choi C."/>
            <person name="Cichocki N."/>
            <person name="Clum A."/>
            <person name="Copeland A."/>
            <person name="Hainaut M."/>
            <person name="Haridas S."/>
            <person name="Labutti K."/>
            <person name="Lindquist E."/>
            <person name="Lipzen A."/>
            <person name="Khouja H.-R."/>
            <person name="Murat C."/>
            <person name="Ohm R."/>
            <person name="Olson A."/>
            <person name="Spatafora J."/>
            <person name="Veneault-Fourrey C."/>
            <person name="Henrissat B."/>
            <person name="Grigoriev I."/>
            <person name="Martin F."/>
            <person name="Perotto S."/>
        </authorList>
    </citation>
    <scope>NUCLEOTIDE SEQUENCE [LARGE SCALE GENOMIC DNA]</scope>
    <source>
        <strain evidence="1 2">E</strain>
    </source>
</reference>